<dbReference type="Proteomes" id="UP000050867">
    <property type="component" value="Unassembled WGS sequence"/>
</dbReference>
<dbReference type="InterPro" id="IPR036388">
    <property type="entry name" value="WH-like_DNA-bd_sf"/>
</dbReference>
<dbReference type="SUPFAM" id="SSF53335">
    <property type="entry name" value="S-adenosyl-L-methionine-dependent methyltransferases"/>
    <property type="match status" value="1"/>
</dbReference>
<dbReference type="PROSITE" id="PS51683">
    <property type="entry name" value="SAM_OMT_II"/>
    <property type="match status" value="1"/>
</dbReference>
<dbReference type="OrthoDB" id="582216at2"/>
<keyword evidence="8" id="KW-1185">Reference proteome</keyword>
<evidence type="ECO:0000313" key="7">
    <source>
        <dbReference type="EMBL" id="KRV49984.1"/>
    </source>
</evidence>
<protein>
    <submittedName>
        <fullName evidence="7">Methyltransferase</fullName>
    </submittedName>
</protein>
<dbReference type="InterPro" id="IPR001077">
    <property type="entry name" value="COMT_C"/>
</dbReference>
<feature type="domain" description="O-methyltransferase C-terminal" evidence="5">
    <location>
        <begin position="124"/>
        <end position="332"/>
    </location>
</feature>
<dbReference type="AlphaFoldDB" id="A0A0T6LVD9"/>
<comment type="caution">
    <text evidence="7">The sequence shown here is derived from an EMBL/GenBank/DDBJ whole genome shotgun (WGS) entry which is preliminary data.</text>
</comment>
<evidence type="ECO:0000259" key="5">
    <source>
        <dbReference type="Pfam" id="PF00891"/>
    </source>
</evidence>
<proteinExistence type="predicted"/>
<dbReference type="RefSeq" id="WP_040911978.1">
    <property type="nucleotide sequence ID" value="NZ_LLZU01000008.1"/>
</dbReference>
<sequence>MTSASTPGGQRNTDRAAVPVPERIRHLALAFRESRVLLSAIELGVFTELSTNGPGTAGALGARLGVHPRGARDFFDTLVALDLLDRDEDGAYSNTEESELFLVRGKPTYQGLLEMAAQRVYPFWAQLTDALRTGQPQNDVAEAGLYPAVYGDDDKRRAFVGAMTDFSTRSGRVLAERLPWERYHTVADIGCSQGALLAELAVRHPHLTGVGFDLPPVQGLFAELTRERGVADRVTFTPGDFFTDELPPADVIVFGHVLHNWDLDTKRMLLAKAHRALPESGTVVVYEALIDDERRTNWFAMLMSLNMLLQTEGGFDFTAADCRGWLAEAGFQESWVAPLAGADQMVVATK</sequence>
<reference evidence="7 8" key="1">
    <citation type="submission" date="2015-10" db="EMBL/GenBank/DDBJ databases">
        <title>Draft genome sequence of pyrrolomycin-producing Streptomyces vitaminophilus.</title>
        <authorList>
            <person name="Graham D.E."/>
            <person name="Mahan K.M."/>
            <person name="Klingeman D.M."/>
            <person name="Hettich R.L."/>
            <person name="Parry R.J."/>
        </authorList>
    </citation>
    <scope>NUCLEOTIDE SEQUENCE [LARGE SCALE GENOMIC DNA]</scope>
    <source>
        <strain evidence="7 8">ATCC 31673</strain>
    </source>
</reference>
<evidence type="ECO:0000256" key="3">
    <source>
        <dbReference type="ARBA" id="ARBA00022691"/>
    </source>
</evidence>
<dbReference type="InterPro" id="IPR036390">
    <property type="entry name" value="WH_DNA-bd_sf"/>
</dbReference>
<keyword evidence="3" id="KW-0949">S-adenosyl-L-methionine</keyword>
<dbReference type="CDD" id="cd02440">
    <property type="entry name" value="AdoMet_MTases"/>
    <property type="match status" value="1"/>
</dbReference>
<dbReference type="Pfam" id="PF00891">
    <property type="entry name" value="Methyltransf_2"/>
    <property type="match status" value="1"/>
</dbReference>
<keyword evidence="1 7" id="KW-0489">Methyltransferase</keyword>
<dbReference type="SUPFAM" id="SSF46785">
    <property type="entry name" value="Winged helix' DNA-binding domain"/>
    <property type="match status" value="1"/>
</dbReference>
<organism evidence="7 8">
    <name type="scientific">Wenjunlia vitaminophila</name>
    <name type="common">Streptomyces vitaminophilus</name>
    <dbReference type="NCBI Taxonomy" id="76728"/>
    <lineage>
        <taxon>Bacteria</taxon>
        <taxon>Bacillati</taxon>
        <taxon>Actinomycetota</taxon>
        <taxon>Actinomycetes</taxon>
        <taxon>Kitasatosporales</taxon>
        <taxon>Streptomycetaceae</taxon>
        <taxon>Wenjunlia</taxon>
    </lineage>
</organism>
<accession>A0A0T6LVD9</accession>
<keyword evidence="2 7" id="KW-0808">Transferase</keyword>
<evidence type="ECO:0000256" key="2">
    <source>
        <dbReference type="ARBA" id="ARBA00022679"/>
    </source>
</evidence>
<dbReference type="STRING" id="76728.AQ490_18175"/>
<dbReference type="Gene3D" id="3.40.50.150">
    <property type="entry name" value="Vaccinia Virus protein VP39"/>
    <property type="match status" value="1"/>
</dbReference>
<dbReference type="Gene3D" id="1.10.10.10">
    <property type="entry name" value="Winged helix-like DNA-binding domain superfamily/Winged helix DNA-binding domain"/>
    <property type="match status" value="1"/>
</dbReference>
<dbReference type="EMBL" id="LLZU01000008">
    <property type="protein sequence ID" value="KRV49984.1"/>
    <property type="molecule type" value="Genomic_DNA"/>
</dbReference>
<dbReference type="PANTHER" id="PTHR43712:SF2">
    <property type="entry name" value="O-METHYLTRANSFERASE CICE"/>
    <property type="match status" value="1"/>
</dbReference>
<evidence type="ECO:0000256" key="1">
    <source>
        <dbReference type="ARBA" id="ARBA00022603"/>
    </source>
</evidence>
<dbReference type="InterPro" id="IPR016461">
    <property type="entry name" value="COMT-like"/>
</dbReference>
<dbReference type="InterPro" id="IPR012967">
    <property type="entry name" value="COMT_dimerisation"/>
</dbReference>
<name>A0A0T6LVD9_WENVI</name>
<dbReference type="PIRSF" id="PIRSF005739">
    <property type="entry name" value="O-mtase"/>
    <property type="match status" value="1"/>
</dbReference>
<evidence type="ECO:0000256" key="4">
    <source>
        <dbReference type="PIRSR" id="PIRSR005739-1"/>
    </source>
</evidence>
<dbReference type="GO" id="GO:0046983">
    <property type="term" value="F:protein dimerization activity"/>
    <property type="evidence" value="ECO:0007669"/>
    <property type="project" value="InterPro"/>
</dbReference>
<evidence type="ECO:0000259" key="6">
    <source>
        <dbReference type="Pfam" id="PF08100"/>
    </source>
</evidence>
<dbReference type="GO" id="GO:0032259">
    <property type="term" value="P:methylation"/>
    <property type="evidence" value="ECO:0007669"/>
    <property type="project" value="UniProtKB-KW"/>
</dbReference>
<feature type="domain" description="O-methyltransferase dimerisation" evidence="6">
    <location>
        <begin position="26"/>
        <end position="103"/>
    </location>
</feature>
<dbReference type="InterPro" id="IPR029063">
    <property type="entry name" value="SAM-dependent_MTases_sf"/>
</dbReference>
<gene>
    <name evidence="7" type="ORF">AQ490_18175</name>
</gene>
<dbReference type="PANTHER" id="PTHR43712">
    <property type="entry name" value="PUTATIVE (AFU_ORTHOLOGUE AFUA_4G14580)-RELATED"/>
    <property type="match status" value="1"/>
</dbReference>
<evidence type="ECO:0000313" key="8">
    <source>
        <dbReference type="Proteomes" id="UP000050867"/>
    </source>
</evidence>
<dbReference type="GO" id="GO:0008171">
    <property type="term" value="F:O-methyltransferase activity"/>
    <property type="evidence" value="ECO:0007669"/>
    <property type="project" value="InterPro"/>
</dbReference>
<dbReference type="eggNOG" id="COG2226">
    <property type="taxonomic scope" value="Bacteria"/>
</dbReference>
<feature type="active site" description="Proton acceptor" evidence="4">
    <location>
        <position position="259"/>
    </location>
</feature>
<dbReference type="Pfam" id="PF08100">
    <property type="entry name" value="Dimerisation"/>
    <property type="match status" value="1"/>
</dbReference>